<organism evidence="5 6">
    <name type="scientific">Corynebacterium urealyticum</name>
    <dbReference type="NCBI Taxonomy" id="43771"/>
    <lineage>
        <taxon>Bacteria</taxon>
        <taxon>Bacillati</taxon>
        <taxon>Actinomycetota</taxon>
        <taxon>Actinomycetes</taxon>
        <taxon>Mycobacteriales</taxon>
        <taxon>Corynebacteriaceae</taxon>
        <taxon>Corynebacterium</taxon>
    </lineage>
</organism>
<dbReference type="GO" id="GO:0003697">
    <property type="term" value="F:single-stranded DNA binding"/>
    <property type="evidence" value="ECO:0007669"/>
    <property type="project" value="UniProtKB-UniRule"/>
</dbReference>
<comment type="caution">
    <text evidence="2">Lacks conserved residue(s) required for the propagation of feature annotation.</text>
</comment>
<dbReference type="CDD" id="cd04496">
    <property type="entry name" value="SSB_OBF"/>
    <property type="match status" value="1"/>
</dbReference>
<evidence type="ECO:0000256" key="4">
    <source>
        <dbReference type="SAM" id="MobiDB-lite"/>
    </source>
</evidence>
<dbReference type="GO" id="GO:0009295">
    <property type="term" value="C:nucleoid"/>
    <property type="evidence" value="ECO:0007669"/>
    <property type="project" value="TreeGrafter"/>
</dbReference>
<evidence type="ECO:0000256" key="3">
    <source>
        <dbReference type="RuleBase" id="RU000524"/>
    </source>
</evidence>
<dbReference type="GO" id="GO:0006260">
    <property type="term" value="P:DNA replication"/>
    <property type="evidence" value="ECO:0007669"/>
    <property type="project" value="InterPro"/>
</dbReference>
<proteinExistence type="inferred from homology"/>
<dbReference type="PANTHER" id="PTHR10302">
    <property type="entry name" value="SINGLE-STRANDED DNA-BINDING PROTEIN"/>
    <property type="match status" value="1"/>
</dbReference>
<name>A0A2W5CU06_9CORY</name>
<comment type="caution">
    <text evidence="5">The sequence shown here is derived from an EMBL/GenBank/DDBJ whole genome shotgun (WGS) entry which is preliminary data.</text>
</comment>
<comment type="subunit">
    <text evidence="2">Homotetramer.</text>
</comment>
<dbReference type="Proteomes" id="UP000249451">
    <property type="component" value="Unassembled WGS sequence"/>
</dbReference>
<dbReference type="NCBIfam" id="TIGR00621">
    <property type="entry name" value="ssb"/>
    <property type="match status" value="1"/>
</dbReference>
<reference evidence="5 6" key="1">
    <citation type="submission" date="2017-11" db="EMBL/GenBank/DDBJ databases">
        <title>Infants hospitalized years apart are colonized by the same room-sourced microbial strains.</title>
        <authorList>
            <person name="Brooks B."/>
            <person name="Olm M.R."/>
            <person name="Firek B.A."/>
            <person name="Baker R."/>
            <person name="Thomas B.C."/>
            <person name="Morowitz M.J."/>
            <person name="Banfield J.F."/>
        </authorList>
    </citation>
    <scope>NUCLEOTIDE SEQUENCE [LARGE SCALE GENOMIC DNA]</scope>
    <source>
        <strain evidence="5">S2_012_000_R3_87</strain>
    </source>
</reference>
<evidence type="ECO:0000256" key="2">
    <source>
        <dbReference type="HAMAP-Rule" id="MF_00984"/>
    </source>
</evidence>
<evidence type="ECO:0000313" key="6">
    <source>
        <dbReference type="Proteomes" id="UP000249451"/>
    </source>
</evidence>
<dbReference type="InterPro" id="IPR000424">
    <property type="entry name" value="Primosome_PriB/ssb"/>
</dbReference>
<gene>
    <name evidence="5" type="ORF">DI609_10520</name>
</gene>
<dbReference type="InterPro" id="IPR011344">
    <property type="entry name" value="ssDNA-bd"/>
</dbReference>
<evidence type="ECO:0000256" key="1">
    <source>
        <dbReference type="ARBA" id="ARBA00023125"/>
    </source>
</evidence>
<dbReference type="Pfam" id="PF00436">
    <property type="entry name" value="SSB"/>
    <property type="match status" value="1"/>
</dbReference>
<dbReference type="InterPro" id="IPR012340">
    <property type="entry name" value="NA-bd_OB-fold"/>
</dbReference>
<protein>
    <recommendedName>
        <fullName evidence="2 3">Single-stranded DNA-binding protein</fullName>
        <shortName evidence="2">SSB</shortName>
    </recommendedName>
</protein>
<dbReference type="PANTHER" id="PTHR10302:SF27">
    <property type="entry name" value="SINGLE-STRANDED DNA-BINDING PROTEIN"/>
    <property type="match status" value="1"/>
</dbReference>
<accession>A0A2W5CU06</accession>
<sequence>MRNGITPITFIGNLASDPELRYTKNGTPVATLRVASTPRRYDKEAGEYVDGETAFLSCNVWQKQAEQASASLSKGNRVIVEGTLHQRSWEDKDGNRRYAQEIEVHEIGASLLFNEVEIRTPHGGQQRASQGVPESPANTRSETGFPAGDEPPF</sequence>
<feature type="region of interest" description="Disordered" evidence="4">
    <location>
        <begin position="117"/>
        <end position="153"/>
    </location>
</feature>
<keyword evidence="1 2" id="KW-0238">DNA-binding</keyword>
<dbReference type="HAMAP" id="MF_00984">
    <property type="entry name" value="SSB"/>
    <property type="match status" value="1"/>
</dbReference>
<evidence type="ECO:0000313" key="5">
    <source>
        <dbReference type="EMBL" id="PZO98495.1"/>
    </source>
</evidence>
<dbReference type="SUPFAM" id="SSF50249">
    <property type="entry name" value="Nucleic acid-binding proteins"/>
    <property type="match status" value="1"/>
</dbReference>
<dbReference type="PROSITE" id="PS50935">
    <property type="entry name" value="SSB"/>
    <property type="match status" value="1"/>
</dbReference>
<dbReference type="EMBL" id="QFNY01000283">
    <property type="protein sequence ID" value="PZO98495.1"/>
    <property type="molecule type" value="Genomic_DNA"/>
</dbReference>
<dbReference type="Gene3D" id="2.40.50.140">
    <property type="entry name" value="Nucleic acid-binding proteins"/>
    <property type="match status" value="1"/>
</dbReference>
<dbReference type="AlphaFoldDB" id="A0A2W5CU06"/>